<proteinExistence type="predicted"/>
<evidence type="ECO:0000313" key="3">
    <source>
        <dbReference type="EMBL" id="PSB25365.1"/>
    </source>
</evidence>
<evidence type="ECO:0000259" key="2">
    <source>
        <dbReference type="PROSITE" id="PS51898"/>
    </source>
</evidence>
<dbReference type="Gene3D" id="1.10.443.10">
    <property type="entry name" value="Intergrase catalytic core"/>
    <property type="match status" value="1"/>
</dbReference>
<dbReference type="InterPro" id="IPR013762">
    <property type="entry name" value="Integrase-like_cat_sf"/>
</dbReference>
<dbReference type="InterPro" id="IPR011010">
    <property type="entry name" value="DNA_brk_join_enz"/>
</dbReference>
<dbReference type="GO" id="GO:0015074">
    <property type="term" value="P:DNA integration"/>
    <property type="evidence" value="ECO:0007669"/>
    <property type="project" value="InterPro"/>
</dbReference>
<evidence type="ECO:0000313" key="4">
    <source>
        <dbReference type="Proteomes" id="UP000239576"/>
    </source>
</evidence>
<reference evidence="4" key="1">
    <citation type="submission" date="2018-02" db="EMBL/GenBank/DDBJ databases">
        <authorList>
            <person name="Moore K."/>
            <person name="Momper L."/>
        </authorList>
    </citation>
    <scope>NUCLEOTIDE SEQUENCE [LARGE SCALE GENOMIC DNA]</scope>
    <source>
        <strain evidence="4">ULC18</strain>
    </source>
</reference>
<feature type="domain" description="Tyr recombinase" evidence="2">
    <location>
        <begin position="20"/>
        <end position="205"/>
    </location>
</feature>
<dbReference type="PANTHER" id="PTHR30349">
    <property type="entry name" value="PHAGE INTEGRASE-RELATED"/>
    <property type="match status" value="1"/>
</dbReference>
<dbReference type="InterPro" id="IPR050090">
    <property type="entry name" value="Tyrosine_recombinase_XerCD"/>
</dbReference>
<keyword evidence="1" id="KW-0233">DNA recombination</keyword>
<evidence type="ECO:0000256" key="1">
    <source>
        <dbReference type="ARBA" id="ARBA00023172"/>
    </source>
</evidence>
<dbReference type="SUPFAM" id="SSF56349">
    <property type="entry name" value="DNA breaking-rejoining enzymes"/>
    <property type="match status" value="1"/>
</dbReference>
<dbReference type="AlphaFoldDB" id="A0A2T1DY02"/>
<name>A0A2T1DY02_9CYAN</name>
<protein>
    <recommendedName>
        <fullName evidence="2">Tyr recombinase domain-containing protein</fullName>
    </recommendedName>
</protein>
<keyword evidence="4" id="KW-1185">Reference proteome</keyword>
<sequence>MKLITENPFADIRVKVPASPPPDVFTEIERQLIIEAFRAHPVYHYFADYVEFAMFAGMRPGELIGLRWRSVSPDCSTITIWESHSRGRRKETKTNQTRVIALNSRLRSILEARRPDKPDLERLVFSSVKGGTMDDHNFRNRAWKPILDSLGLDYRKPYTTRHTAHSHLLDQGWSPSEVAETMGNSVRVVYSRYAGNVKGRRPLPD</sequence>
<dbReference type="GO" id="GO:0006310">
    <property type="term" value="P:DNA recombination"/>
    <property type="evidence" value="ECO:0007669"/>
    <property type="project" value="UniProtKB-KW"/>
</dbReference>
<dbReference type="InterPro" id="IPR002104">
    <property type="entry name" value="Integrase_catalytic"/>
</dbReference>
<dbReference type="PROSITE" id="PS51898">
    <property type="entry name" value="TYR_RECOMBINASE"/>
    <property type="match status" value="1"/>
</dbReference>
<organism evidence="3 4">
    <name type="scientific">Stenomitos frigidus ULC18</name>
    <dbReference type="NCBI Taxonomy" id="2107698"/>
    <lineage>
        <taxon>Bacteria</taxon>
        <taxon>Bacillati</taxon>
        <taxon>Cyanobacteriota</taxon>
        <taxon>Cyanophyceae</taxon>
        <taxon>Leptolyngbyales</taxon>
        <taxon>Leptolyngbyaceae</taxon>
        <taxon>Stenomitos</taxon>
    </lineage>
</organism>
<dbReference type="GO" id="GO:0003677">
    <property type="term" value="F:DNA binding"/>
    <property type="evidence" value="ECO:0007669"/>
    <property type="project" value="InterPro"/>
</dbReference>
<dbReference type="PANTHER" id="PTHR30349:SF64">
    <property type="entry name" value="PROPHAGE INTEGRASE INTD-RELATED"/>
    <property type="match status" value="1"/>
</dbReference>
<reference evidence="3 4" key="2">
    <citation type="submission" date="2018-03" db="EMBL/GenBank/DDBJ databases">
        <title>The ancient ancestry and fast evolution of plastids.</title>
        <authorList>
            <person name="Moore K.R."/>
            <person name="Magnabosco C."/>
            <person name="Momper L."/>
            <person name="Gold D.A."/>
            <person name="Bosak T."/>
            <person name="Fournier G.P."/>
        </authorList>
    </citation>
    <scope>NUCLEOTIDE SEQUENCE [LARGE SCALE GENOMIC DNA]</scope>
    <source>
        <strain evidence="3 4">ULC18</strain>
    </source>
</reference>
<accession>A0A2T1DY02</accession>
<gene>
    <name evidence="3" type="ORF">C7B82_23845</name>
</gene>
<dbReference type="EMBL" id="PVWK01000126">
    <property type="protein sequence ID" value="PSB25365.1"/>
    <property type="molecule type" value="Genomic_DNA"/>
</dbReference>
<dbReference type="Proteomes" id="UP000239576">
    <property type="component" value="Unassembled WGS sequence"/>
</dbReference>
<dbReference type="CDD" id="cd00796">
    <property type="entry name" value="INT_Rci_Hp1_C"/>
    <property type="match status" value="1"/>
</dbReference>
<dbReference type="Pfam" id="PF00589">
    <property type="entry name" value="Phage_integrase"/>
    <property type="match status" value="1"/>
</dbReference>
<dbReference type="OrthoDB" id="530235at2"/>
<comment type="caution">
    <text evidence="3">The sequence shown here is derived from an EMBL/GenBank/DDBJ whole genome shotgun (WGS) entry which is preliminary data.</text>
</comment>